<protein>
    <recommendedName>
        <fullName evidence="11">Charged multivesicular body protein 6</fullName>
    </recommendedName>
</protein>
<dbReference type="PANTHER" id="PTHR22761:SF5">
    <property type="entry name" value="CHARGED MULTIVESICULAR BODY PROTEIN 6"/>
    <property type="match status" value="1"/>
</dbReference>
<evidence type="ECO:0008006" key="11">
    <source>
        <dbReference type="Google" id="ProtNLM"/>
    </source>
</evidence>
<dbReference type="Gene3D" id="1.10.287.1060">
    <property type="entry name" value="ESAT-6-like"/>
    <property type="match status" value="1"/>
</dbReference>
<evidence type="ECO:0000256" key="3">
    <source>
        <dbReference type="ARBA" id="ARBA00022448"/>
    </source>
</evidence>
<dbReference type="GO" id="GO:0006900">
    <property type="term" value="P:vesicle budding from membrane"/>
    <property type="evidence" value="ECO:0007669"/>
    <property type="project" value="TreeGrafter"/>
</dbReference>
<evidence type="ECO:0000256" key="4">
    <source>
        <dbReference type="ARBA" id="ARBA00022753"/>
    </source>
</evidence>
<evidence type="ECO:0000256" key="7">
    <source>
        <dbReference type="SAM" id="Coils"/>
    </source>
</evidence>
<dbReference type="GO" id="GO:0032511">
    <property type="term" value="P:late endosome to vacuole transport via multivesicular body sorting pathway"/>
    <property type="evidence" value="ECO:0007669"/>
    <property type="project" value="TreeGrafter"/>
</dbReference>
<dbReference type="Pfam" id="PF03357">
    <property type="entry name" value="Snf7"/>
    <property type="match status" value="1"/>
</dbReference>
<evidence type="ECO:0000313" key="10">
    <source>
        <dbReference type="WBParaSite" id="TREG1_110980.1"/>
    </source>
</evidence>
<proteinExistence type="inferred from homology"/>
<dbReference type="Proteomes" id="UP000050795">
    <property type="component" value="Unassembled WGS sequence"/>
</dbReference>
<comment type="similarity">
    <text evidence="2">Belongs to the SNF7 family.</text>
</comment>
<keyword evidence="6" id="KW-0472">Membrane</keyword>
<feature type="coiled-coil region" evidence="7">
    <location>
        <begin position="14"/>
        <end position="44"/>
    </location>
</feature>
<evidence type="ECO:0000256" key="2">
    <source>
        <dbReference type="ARBA" id="ARBA00006190"/>
    </source>
</evidence>
<dbReference type="GO" id="GO:0015031">
    <property type="term" value="P:protein transport"/>
    <property type="evidence" value="ECO:0007669"/>
    <property type="project" value="UniProtKB-KW"/>
</dbReference>
<dbReference type="PANTHER" id="PTHR22761">
    <property type="entry name" value="CHARGED MULTIVESICULAR BODY PROTEIN"/>
    <property type="match status" value="1"/>
</dbReference>
<keyword evidence="7" id="KW-0175">Coiled coil</keyword>
<accession>A0AA85IY23</accession>
<evidence type="ECO:0000256" key="1">
    <source>
        <dbReference type="ARBA" id="ARBA00004608"/>
    </source>
</evidence>
<dbReference type="InterPro" id="IPR005024">
    <property type="entry name" value="Snf7_fam"/>
</dbReference>
<name>A0AA85IY23_TRIRE</name>
<keyword evidence="9" id="KW-1185">Reference proteome</keyword>
<comment type="subcellular location">
    <subcellularLocation>
        <location evidence="1">Endosome membrane</location>
    </subcellularLocation>
</comment>
<dbReference type="AlphaFoldDB" id="A0AA85IY23"/>
<evidence type="ECO:0000256" key="8">
    <source>
        <dbReference type="SAM" id="MobiDB-lite"/>
    </source>
</evidence>
<keyword evidence="4" id="KW-0967">Endosome</keyword>
<organism evidence="9 10">
    <name type="scientific">Trichobilharzia regenti</name>
    <name type="common">Nasal bird schistosome</name>
    <dbReference type="NCBI Taxonomy" id="157069"/>
    <lineage>
        <taxon>Eukaryota</taxon>
        <taxon>Metazoa</taxon>
        <taxon>Spiralia</taxon>
        <taxon>Lophotrochozoa</taxon>
        <taxon>Platyhelminthes</taxon>
        <taxon>Trematoda</taxon>
        <taxon>Digenea</taxon>
        <taxon>Strigeidida</taxon>
        <taxon>Schistosomatoidea</taxon>
        <taxon>Schistosomatidae</taxon>
        <taxon>Trichobilharzia</taxon>
    </lineage>
</organism>
<evidence type="ECO:0000256" key="5">
    <source>
        <dbReference type="ARBA" id="ARBA00022927"/>
    </source>
</evidence>
<keyword evidence="5" id="KW-0653">Protein transport</keyword>
<feature type="region of interest" description="Disordered" evidence="8">
    <location>
        <begin position="168"/>
        <end position="207"/>
    </location>
</feature>
<dbReference type="WBParaSite" id="TREG1_110980.1">
    <property type="protein sequence ID" value="TREG1_110980.1"/>
    <property type="gene ID" value="TREG1_110980"/>
</dbReference>
<evidence type="ECO:0000313" key="9">
    <source>
        <dbReference type="Proteomes" id="UP000050795"/>
    </source>
</evidence>
<evidence type="ECO:0000256" key="6">
    <source>
        <dbReference type="ARBA" id="ARBA00023136"/>
    </source>
</evidence>
<dbReference type="GO" id="GO:0000815">
    <property type="term" value="C:ESCRT III complex"/>
    <property type="evidence" value="ECO:0007669"/>
    <property type="project" value="TreeGrafter"/>
</dbReference>
<sequence length="207" mass="24053">MGSLFSRHRHRSRITEQDKAVLQLKQQRDKLNQMTKRIERQIECEHVLAKELVSRGRKERALLLLKKKKYLENLIQKTEIQLSNIEQLVNDIEFAQIEVEVLDGIKQGNDALKNMQKVMSLDDAEKIMSEAQDAVDYQRELNDLVSGGLSSKDYDAIERDLARLVEDEVSRLPEVPEHPIRDDKSIDERAKDSPRKQRNREVVIIAS</sequence>
<dbReference type="GO" id="GO:0005771">
    <property type="term" value="C:multivesicular body"/>
    <property type="evidence" value="ECO:0007669"/>
    <property type="project" value="TreeGrafter"/>
</dbReference>
<reference evidence="9" key="1">
    <citation type="submission" date="2022-06" db="EMBL/GenBank/DDBJ databases">
        <authorList>
            <person name="Berger JAMES D."/>
            <person name="Berger JAMES D."/>
        </authorList>
    </citation>
    <scope>NUCLEOTIDE SEQUENCE [LARGE SCALE GENOMIC DNA]</scope>
</reference>
<feature type="compositionally biased region" description="Basic and acidic residues" evidence="8">
    <location>
        <begin position="168"/>
        <end position="201"/>
    </location>
</feature>
<reference evidence="10" key="2">
    <citation type="submission" date="2023-11" db="UniProtKB">
        <authorList>
            <consortium name="WormBaseParasite"/>
        </authorList>
    </citation>
    <scope>IDENTIFICATION</scope>
</reference>
<keyword evidence="3" id="KW-0813">Transport</keyword>